<evidence type="ECO:0000259" key="1">
    <source>
        <dbReference type="Pfam" id="PF13474"/>
    </source>
</evidence>
<evidence type="ECO:0000313" key="2">
    <source>
        <dbReference type="EMBL" id="AWV88806.1"/>
    </source>
</evidence>
<dbReference type="SUPFAM" id="SSF54427">
    <property type="entry name" value="NTF2-like"/>
    <property type="match status" value="1"/>
</dbReference>
<dbReference type="PROSITE" id="PS51257">
    <property type="entry name" value="PROKAR_LIPOPROTEIN"/>
    <property type="match status" value="1"/>
</dbReference>
<dbReference type="EMBL" id="CP030032">
    <property type="protein sequence ID" value="AWV88806.1"/>
    <property type="molecule type" value="Genomic_DNA"/>
</dbReference>
<dbReference type="Gene3D" id="3.10.450.50">
    <property type="match status" value="1"/>
</dbReference>
<proteinExistence type="predicted"/>
<dbReference type="InterPro" id="IPR037401">
    <property type="entry name" value="SnoaL-like"/>
</dbReference>
<feature type="domain" description="SnoaL-like" evidence="1">
    <location>
        <begin position="69"/>
        <end position="187"/>
    </location>
</feature>
<dbReference type="InterPro" id="IPR032710">
    <property type="entry name" value="NTF2-like_dom_sf"/>
</dbReference>
<dbReference type="KEGG" id="bsed:DN745_05415"/>
<dbReference type="AlphaFoldDB" id="A0A2Z4FJE0"/>
<organism evidence="2 3">
    <name type="scientific">Bradymonas sediminis</name>
    <dbReference type="NCBI Taxonomy" id="1548548"/>
    <lineage>
        <taxon>Bacteria</taxon>
        <taxon>Deltaproteobacteria</taxon>
        <taxon>Bradymonadales</taxon>
        <taxon>Bradymonadaceae</taxon>
        <taxon>Bradymonas</taxon>
    </lineage>
</organism>
<dbReference type="OrthoDB" id="5508829at2"/>
<protein>
    <recommendedName>
        <fullName evidence="1">SnoaL-like domain-containing protein</fullName>
    </recommendedName>
</protein>
<dbReference type="Pfam" id="PF13474">
    <property type="entry name" value="SnoaL_3"/>
    <property type="match status" value="1"/>
</dbReference>
<accession>A0A2Z4FJE0</accession>
<gene>
    <name evidence="2" type="ORF">DN745_05415</name>
</gene>
<reference evidence="2 3" key="1">
    <citation type="submission" date="2018-06" db="EMBL/GenBank/DDBJ databases">
        <title>Lujinxingia sediminis gen. nov. sp. nov., a new facultative anaerobic member of the class Deltaproteobacteria, and proposal of Lujinxingaceae fam. nov.</title>
        <authorList>
            <person name="Guo L.-Y."/>
            <person name="Li C.-M."/>
            <person name="Wang S."/>
            <person name="Du Z.-J."/>
        </authorList>
    </citation>
    <scope>NUCLEOTIDE SEQUENCE [LARGE SCALE GENOMIC DNA]</scope>
    <source>
        <strain evidence="2 3">FA350</strain>
    </source>
</reference>
<dbReference type="Proteomes" id="UP000249799">
    <property type="component" value="Chromosome"/>
</dbReference>
<sequence>MALRRAFKEKYLMVSMRRLVMALVISTGLLAGVGCGADYIRDDQIYKDDIDFRIDDDSQIEDTLENREVLDVLASYRKAVVTKDFGTLKRLISPNYYDNAGTTNTTEDDYSASDLAEVFEMMAQGAREIRYDVLVRDVKVKGERATVDYKFDYAYKYVIADESSWDAGVDVNRLELEREDGVWRIVSGL</sequence>
<keyword evidence="3" id="KW-1185">Reference proteome</keyword>
<evidence type="ECO:0000313" key="3">
    <source>
        <dbReference type="Proteomes" id="UP000249799"/>
    </source>
</evidence>
<name>A0A2Z4FJE0_9DELT</name>